<dbReference type="EMBL" id="JBHRTD010000018">
    <property type="protein sequence ID" value="MFC3140672.1"/>
    <property type="molecule type" value="Genomic_DNA"/>
</dbReference>
<feature type="domain" description="Glycosyltransferase family 28 N-terminal" evidence="2">
    <location>
        <begin position="3"/>
        <end position="142"/>
    </location>
</feature>
<reference evidence="5" key="1">
    <citation type="journal article" date="2019" name="Int. J. Syst. Evol. Microbiol.">
        <title>The Global Catalogue of Microorganisms (GCM) 10K type strain sequencing project: providing services to taxonomists for standard genome sequencing and annotation.</title>
        <authorList>
            <consortium name="The Broad Institute Genomics Platform"/>
            <consortium name="The Broad Institute Genome Sequencing Center for Infectious Disease"/>
            <person name="Wu L."/>
            <person name="Ma J."/>
        </authorList>
    </citation>
    <scope>NUCLEOTIDE SEQUENCE [LARGE SCALE GENOMIC DNA]</scope>
    <source>
        <strain evidence="5">KCTC 52277</strain>
    </source>
</reference>
<name>A0ABV7GGN5_9GAMM</name>
<feature type="coiled-coil region" evidence="1">
    <location>
        <begin position="392"/>
        <end position="419"/>
    </location>
</feature>
<sequence>MKILITTLGSTGDLIPYLGLAQTLKQRGHSVVICTHLAFSKQVVEAGLEYAPMNNGFIELLQSGLGQQTVSGLDRVTGFFKTLWRLRRTIRSLQTDALTDSWYAANKHRPDIILYNSKTSWAIDFAEYLNITAIPAFLFPQWEATREFPSLGLPAATSSKGWRGDWNRFSYRITGFIAARLSKGVITRWRTQHKLPRAEHLSLTADRTGHPLPELLGYSAHLLPSPQDWPKQIHVTGFWRSEPDMGVRLNSELDTFLEKGVDEKDKPIYIGFGSMGSRKAEQLTSLMANELKRLGVRAVIATGWGGLGSMTSDADILFIESAPHHLLFPRVKAVVCHGGAGTVSAALHAGKPVWICPFFGDQLVWASQVEKLGLGPAGVPARKLTRSNFGAAVQALTTRQEYQQKAEQLAARLNAEQGTLVASEVIEQLMACK</sequence>
<feature type="domain" description="Erythromycin biosynthesis protein CIII-like C-terminal" evidence="3">
    <location>
        <begin position="319"/>
        <end position="417"/>
    </location>
</feature>
<dbReference type="PANTHER" id="PTHR48050">
    <property type="entry name" value="STEROL 3-BETA-GLUCOSYLTRANSFERASE"/>
    <property type="match status" value="1"/>
</dbReference>
<protein>
    <submittedName>
        <fullName evidence="4">Glycosyltransferase</fullName>
    </submittedName>
</protein>
<dbReference type="InterPro" id="IPR004276">
    <property type="entry name" value="GlycoTrans_28_N"/>
</dbReference>
<accession>A0ABV7GGN5</accession>
<keyword evidence="5" id="KW-1185">Reference proteome</keyword>
<dbReference type="InterPro" id="IPR002213">
    <property type="entry name" value="UDP_glucos_trans"/>
</dbReference>
<evidence type="ECO:0000313" key="5">
    <source>
        <dbReference type="Proteomes" id="UP001595621"/>
    </source>
</evidence>
<keyword evidence="1" id="KW-0175">Coiled coil</keyword>
<dbReference type="Proteomes" id="UP001595621">
    <property type="component" value="Unassembled WGS sequence"/>
</dbReference>
<dbReference type="InterPro" id="IPR050426">
    <property type="entry name" value="Glycosyltransferase_28"/>
</dbReference>
<dbReference type="PANTHER" id="PTHR48050:SF13">
    <property type="entry name" value="STEROL 3-BETA-GLUCOSYLTRANSFERASE UGT80A2"/>
    <property type="match status" value="1"/>
</dbReference>
<dbReference type="Gene3D" id="3.40.50.2000">
    <property type="entry name" value="Glycogen Phosphorylase B"/>
    <property type="match status" value="2"/>
</dbReference>
<proteinExistence type="predicted"/>
<evidence type="ECO:0000256" key="1">
    <source>
        <dbReference type="SAM" id="Coils"/>
    </source>
</evidence>
<dbReference type="Pfam" id="PF06722">
    <property type="entry name" value="EryCIII-like_C"/>
    <property type="match status" value="1"/>
</dbReference>
<comment type="caution">
    <text evidence="4">The sequence shown here is derived from an EMBL/GenBank/DDBJ whole genome shotgun (WGS) entry which is preliminary data.</text>
</comment>
<dbReference type="InterPro" id="IPR010610">
    <property type="entry name" value="EryCIII-like_C"/>
</dbReference>
<evidence type="ECO:0000259" key="3">
    <source>
        <dbReference type="Pfam" id="PF06722"/>
    </source>
</evidence>
<dbReference type="SUPFAM" id="SSF53756">
    <property type="entry name" value="UDP-Glycosyltransferase/glycogen phosphorylase"/>
    <property type="match status" value="1"/>
</dbReference>
<organism evidence="4 5">
    <name type="scientific">Shewanella submarina</name>
    <dbReference type="NCBI Taxonomy" id="2016376"/>
    <lineage>
        <taxon>Bacteria</taxon>
        <taxon>Pseudomonadati</taxon>
        <taxon>Pseudomonadota</taxon>
        <taxon>Gammaproteobacteria</taxon>
        <taxon>Alteromonadales</taxon>
        <taxon>Shewanellaceae</taxon>
        <taxon>Shewanella</taxon>
    </lineage>
</organism>
<dbReference type="CDD" id="cd03784">
    <property type="entry name" value="GT1_Gtf-like"/>
    <property type="match status" value="1"/>
</dbReference>
<evidence type="ECO:0000313" key="4">
    <source>
        <dbReference type="EMBL" id="MFC3140672.1"/>
    </source>
</evidence>
<dbReference type="Pfam" id="PF03033">
    <property type="entry name" value="Glyco_transf_28"/>
    <property type="match status" value="1"/>
</dbReference>
<gene>
    <name evidence="4" type="ORF">ACFOE0_21185</name>
</gene>
<dbReference type="RefSeq" id="WP_248934527.1">
    <property type="nucleotide sequence ID" value="NZ_JAKILF010000001.1"/>
</dbReference>
<evidence type="ECO:0000259" key="2">
    <source>
        <dbReference type="Pfam" id="PF03033"/>
    </source>
</evidence>